<keyword evidence="1" id="KW-0472">Membrane</keyword>
<evidence type="ECO:0000313" key="3">
    <source>
        <dbReference type="Proteomes" id="UP000775877"/>
    </source>
</evidence>
<proteinExistence type="predicted"/>
<gene>
    <name evidence="2" type="ORF">KC678_03375</name>
</gene>
<reference evidence="2" key="1">
    <citation type="submission" date="2020-04" db="EMBL/GenBank/DDBJ databases">
        <authorList>
            <person name="Zhang T."/>
        </authorList>
    </citation>
    <scope>NUCLEOTIDE SEQUENCE</scope>
    <source>
        <strain evidence="2">HKST-UBA13</strain>
    </source>
</reference>
<feature type="transmembrane region" description="Helical" evidence="1">
    <location>
        <begin position="185"/>
        <end position="202"/>
    </location>
</feature>
<keyword evidence="1" id="KW-0812">Transmembrane</keyword>
<evidence type="ECO:0000256" key="1">
    <source>
        <dbReference type="SAM" id="Phobius"/>
    </source>
</evidence>
<feature type="transmembrane region" description="Helical" evidence="1">
    <location>
        <begin position="107"/>
        <end position="127"/>
    </location>
</feature>
<comment type="caution">
    <text evidence="2">The sequence shown here is derived from an EMBL/GenBank/DDBJ whole genome shotgun (WGS) entry which is preliminary data.</text>
</comment>
<dbReference type="AlphaFoldDB" id="A0A955L1R6"/>
<feature type="transmembrane region" description="Helical" evidence="1">
    <location>
        <begin position="20"/>
        <end position="45"/>
    </location>
</feature>
<dbReference type="Proteomes" id="UP000775877">
    <property type="component" value="Unassembled WGS sequence"/>
</dbReference>
<name>A0A955L1R6_9BACT</name>
<feature type="transmembrane region" description="Helical" evidence="1">
    <location>
        <begin position="66"/>
        <end position="87"/>
    </location>
</feature>
<feature type="transmembrane region" description="Helical" evidence="1">
    <location>
        <begin position="148"/>
        <end position="173"/>
    </location>
</feature>
<organism evidence="2 3">
    <name type="scientific">Candidatus Dojkabacteria bacterium</name>
    <dbReference type="NCBI Taxonomy" id="2099670"/>
    <lineage>
        <taxon>Bacteria</taxon>
        <taxon>Candidatus Dojkabacteria</taxon>
    </lineage>
</organism>
<protein>
    <recommendedName>
        <fullName evidence="4">DUF5671 domain-containing protein</fullName>
    </recommendedName>
</protein>
<accession>A0A955L1R6</accession>
<evidence type="ECO:0008006" key="4">
    <source>
        <dbReference type="Google" id="ProtNLM"/>
    </source>
</evidence>
<keyword evidence="1" id="KW-1133">Transmembrane helix</keyword>
<evidence type="ECO:0000313" key="2">
    <source>
        <dbReference type="EMBL" id="MCA9381280.1"/>
    </source>
</evidence>
<sequence length="214" mass="23789">MNLFGSGIADSFQSSVQLSMLNSFATSFITVLLYVGAFALIFYYITGENKRADKYMPKFLSHALRGLAYVGLYAASFGLVASTYKVLMYVFTNVFTDLPRSVDKGDGYLLIEGIVLLVFFGLFAFMVRMAKKKLDMWAKEGGNMSTKLFVAFGMLTYAFTASTAFFVFIINFINYIDDSKVGIDVNTLAVLLSVLPAVAFFTKRSMDILKQEGK</sequence>
<reference evidence="2" key="2">
    <citation type="journal article" date="2021" name="Microbiome">
        <title>Successional dynamics and alternative stable states in a saline activated sludge microbial community over 9 years.</title>
        <authorList>
            <person name="Wang Y."/>
            <person name="Ye J."/>
            <person name="Ju F."/>
            <person name="Liu L."/>
            <person name="Boyd J.A."/>
            <person name="Deng Y."/>
            <person name="Parks D.H."/>
            <person name="Jiang X."/>
            <person name="Yin X."/>
            <person name="Woodcroft B.J."/>
            <person name="Tyson G.W."/>
            <person name="Hugenholtz P."/>
            <person name="Polz M.F."/>
            <person name="Zhang T."/>
        </authorList>
    </citation>
    <scope>NUCLEOTIDE SEQUENCE</scope>
    <source>
        <strain evidence="2">HKST-UBA13</strain>
    </source>
</reference>
<dbReference type="EMBL" id="JAGQLJ010000069">
    <property type="protein sequence ID" value="MCA9381280.1"/>
    <property type="molecule type" value="Genomic_DNA"/>
</dbReference>